<dbReference type="Proteomes" id="UP000253410">
    <property type="component" value="Unassembled WGS sequence"/>
</dbReference>
<accession>A0A365XVX3</accession>
<dbReference type="AlphaFoldDB" id="A0A365XVX3"/>
<comment type="caution">
    <text evidence="2">The sequence shown here is derived from an EMBL/GenBank/DDBJ whole genome shotgun (WGS) entry which is preliminary data.</text>
</comment>
<gene>
    <name evidence="2" type="ORF">DF182_29100</name>
</gene>
<dbReference type="EMBL" id="QFFJ01000002">
    <property type="protein sequence ID" value="RBL90516.1"/>
    <property type="molecule type" value="Genomic_DNA"/>
</dbReference>
<proteinExistence type="predicted"/>
<evidence type="ECO:0000256" key="1">
    <source>
        <dbReference type="SAM" id="Phobius"/>
    </source>
</evidence>
<name>A0A365XVX3_9BACT</name>
<protein>
    <submittedName>
        <fullName evidence="2">Uncharacterized protein</fullName>
    </submittedName>
</protein>
<keyword evidence="1" id="KW-1133">Transmembrane helix</keyword>
<keyword evidence="1" id="KW-0812">Transmembrane</keyword>
<feature type="transmembrane region" description="Helical" evidence="1">
    <location>
        <begin position="20"/>
        <end position="41"/>
    </location>
</feature>
<evidence type="ECO:0000313" key="2">
    <source>
        <dbReference type="EMBL" id="RBL90516.1"/>
    </source>
</evidence>
<keyword evidence="1" id="KW-0472">Membrane</keyword>
<evidence type="ECO:0000313" key="3">
    <source>
        <dbReference type="Proteomes" id="UP000253410"/>
    </source>
</evidence>
<organism evidence="2 3">
    <name type="scientific">Chitinophaga flava</name>
    <dbReference type="NCBI Taxonomy" id="2259036"/>
    <lineage>
        <taxon>Bacteria</taxon>
        <taxon>Pseudomonadati</taxon>
        <taxon>Bacteroidota</taxon>
        <taxon>Chitinophagia</taxon>
        <taxon>Chitinophagales</taxon>
        <taxon>Chitinophagaceae</taxon>
        <taxon>Chitinophaga</taxon>
    </lineage>
</organism>
<keyword evidence="3" id="KW-1185">Reference proteome</keyword>
<dbReference type="InterPro" id="IPR058238">
    <property type="entry name" value="Lant_leader_dom"/>
</dbReference>
<sequence>MQVSSNKSPVGKWLRLRRLTVVHILLPAILFRYLQVLADFITFKCIKMKKKQVSLQKKLILGKSTVATLNASQQQLIAGGLPTVTRILNCPSNADTCATIPPGGHACQICQTE</sequence>
<reference evidence="2 3" key="1">
    <citation type="submission" date="2018-05" db="EMBL/GenBank/DDBJ databases">
        <title>Chitinophaga sp. K3CV102501T nov., isolated from isolated from a monsoon evergreen broad-leaved forest soil.</title>
        <authorList>
            <person name="Lv Y."/>
        </authorList>
    </citation>
    <scope>NUCLEOTIDE SEQUENCE [LARGE SCALE GENOMIC DNA]</scope>
    <source>
        <strain evidence="2 3">GDMCC 1.1325</strain>
    </source>
</reference>
<dbReference type="NCBIfam" id="NF038153">
    <property type="entry name" value="lant_leader_L1a"/>
    <property type="match status" value="1"/>
</dbReference>